<evidence type="ECO:0000256" key="7">
    <source>
        <dbReference type="ARBA" id="ARBA00023136"/>
    </source>
</evidence>
<evidence type="ECO:0008006" key="10">
    <source>
        <dbReference type="Google" id="ProtNLM"/>
    </source>
</evidence>
<feature type="transmembrane region" description="Helical" evidence="8">
    <location>
        <begin position="224"/>
        <end position="241"/>
    </location>
</feature>
<keyword evidence="6 8" id="KW-1133">Transmembrane helix</keyword>
<protein>
    <recommendedName>
        <fullName evidence="10">Permease often clustered with de novo purine synthesis</fullName>
    </recommendedName>
</protein>
<evidence type="ECO:0000256" key="3">
    <source>
        <dbReference type="ARBA" id="ARBA00022448"/>
    </source>
</evidence>
<gene>
    <name evidence="9" type="ORF">MNBD_BACTEROID07-1323</name>
</gene>
<keyword evidence="4" id="KW-1003">Cell membrane</keyword>
<dbReference type="PANTHER" id="PTHR21716">
    <property type="entry name" value="TRANSMEMBRANE PROTEIN"/>
    <property type="match status" value="1"/>
</dbReference>
<organism evidence="9">
    <name type="scientific">hydrothermal vent metagenome</name>
    <dbReference type="NCBI Taxonomy" id="652676"/>
    <lineage>
        <taxon>unclassified sequences</taxon>
        <taxon>metagenomes</taxon>
        <taxon>ecological metagenomes</taxon>
    </lineage>
</organism>
<evidence type="ECO:0000256" key="4">
    <source>
        <dbReference type="ARBA" id="ARBA00022475"/>
    </source>
</evidence>
<dbReference type="AlphaFoldDB" id="A0A3B0U863"/>
<dbReference type="GO" id="GO:0055085">
    <property type="term" value="P:transmembrane transport"/>
    <property type="evidence" value="ECO:0007669"/>
    <property type="project" value="TreeGrafter"/>
</dbReference>
<feature type="non-terminal residue" evidence="9">
    <location>
        <position position="1"/>
    </location>
</feature>
<evidence type="ECO:0000313" key="9">
    <source>
        <dbReference type="EMBL" id="VAW27221.1"/>
    </source>
</evidence>
<dbReference type="Pfam" id="PF01594">
    <property type="entry name" value="AI-2E_transport"/>
    <property type="match status" value="1"/>
</dbReference>
<feature type="transmembrane region" description="Helical" evidence="8">
    <location>
        <begin position="155"/>
        <end position="185"/>
    </location>
</feature>
<feature type="transmembrane region" description="Helical" evidence="8">
    <location>
        <begin position="90"/>
        <end position="117"/>
    </location>
</feature>
<proteinExistence type="inferred from homology"/>
<evidence type="ECO:0000256" key="2">
    <source>
        <dbReference type="ARBA" id="ARBA00009773"/>
    </source>
</evidence>
<keyword evidence="7 8" id="KW-0472">Membrane</keyword>
<dbReference type="InterPro" id="IPR002549">
    <property type="entry name" value="AI-2E-like"/>
</dbReference>
<sequence length="309" mass="34510">YRLPHVLNVVITLLLMIIIFTGFIVVVVPLILKQADIITAINIDAVFSHFQEPLARLRHFLVQYNITNSKTTLSSLLYEQLRQIIDLTKFTNIFSTMIGTTSSFLMGVFIILFLTFYTMLEPYLLKNFILNLTPAKYEHELSNVLLDSRRLLTRYTYGIFTEVAIMITLEVIGLTIFGIPNALLIGFLGGLMNIIPYLGPLIGATAGIVLAVLSQLAMGSYDSITGTVLIVLGVFGVANMIDNFVLQPQIYSKSVKAHPVEVFLIIIIGGKLAGITGMILAIPFYTIVKVVARQFMNHMRVVKFLTQRM</sequence>
<keyword evidence="3" id="KW-0813">Transport</keyword>
<dbReference type="GO" id="GO:0005886">
    <property type="term" value="C:plasma membrane"/>
    <property type="evidence" value="ECO:0007669"/>
    <property type="project" value="UniProtKB-SubCell"/>
</dbReference>
<evidence type="ECO:0000256" key="5">
    <source>
        <dbReference type="ARBA" id="ARBA00022692"/>
    </source>
</evidence>
<feature type="transmembrane region" description="Helical" evidence="8">
    <location>
        <begin position="197"/>
        <end position="218"/>
    </location>
</feature>
<keyword evidence="5 8" id="KW-0812">Transmembrane</keyword>
<evidence type="ECO:0000256" key="8">
    <source>
        <dbReference type="SAM" id="Phobius"/>
    </source>
</evidence>
<evidence type="ECO:0000256" key="1">
    <source>
        <dbReference type="ARBA" id="ARBA00004651"/>
    </source>
</evidence>
<accession>A0A3B0U863</accession>
<name>A0A3B0U863_9ZZZZ</name>
<comment type="subcellular location">
    <subcellularLocation>
        <location evidence="1">Cell membrane</location>
        <topology evidence="1">Multi-pass membrane protein</topology>
    </subcellularLocation>
</comment>
<feature type="transmembrane region" description="Helical" evidence="8">
    <location>
        <begin position="262"/>
        <end position="288"/>
    </location>
</feature>
<feature type="transmembrane region" description="Helical" evidence="8">
    <location>
        <begin position="6"/>
        <end position="32"/>
    </location>
</feature>
<reference evidence="9" key="1">
    <citation type="submission" date="2018-06" db="EMBL/GenBank/DDBJ databases">
        <authorList>
            <person name="Zhirakovskaya E."/>
        </authorList>
    </citation>
    <scope>NUCLEOTIDE SEQUENCE</scope>
</reference>
<comment type="similarity">
    <text evidence="2">Belongs to the autoinducer-2 exporter (AI-2E) (TC 2.A.86) family.</text>
</comment>
<dbReference type="EMBL" id="UOET01000087">
    <property type="protein sequence ID" value="VAW27221.1"/>
    <property type="molecule type" value="Genomic_DNA"/>
</dbReference>
<dbReference type="PANTHER" id="PTHR21716:SF53">
    <property type="entry name" value="PERMEASE PERM-RELATED"/>
    <property type="match status" value="1"/>
</dbReference>
<evidence type="ECO:0000256" key="6">
    <source>
        <dbReference type="ARBA" id="ARBA00022989"/>
    </source>
</evidence>